<dbReference type="Gene3D" id="1.20.140.40">
    <property type="entry name" value="Invertase/pectin methylesterase inhibitor family protein"/>
    <property type="match status" value="1"/>
</dbReference>
<dbReference type="NCBIfam" id="TIGR01614">
    <property type="entry name" value="PME_inhib"/>
    <property type="match status" value="1"/>
</dbReference>
<dbReference type="Pfam" id="PF04043">
    <property type="entry name" value="PMEI"/>
    <property type="match status" value="1"/>
</dbReference>
<dbReference type="GO" id="GO:0030599">
    <property type="term" value="F:pectinesterase activity"/>
    <property type="evidence" value="ECO:0007669"/>
    <property type="project" value="UniProtKB-UniRule"/>
</dbReference>
<dbReference type="InterPro" id="IPR018040">
    <property type="entry name" value="Pectinesterase_Tyr_AS"/>
</dbReference>
<dbReference type="STRING" id="2094558.A0A314UFW6"/>
<dbReference type="InterPro" id="IPR011050">
    <property type="entry name" value="Pectin_lyase_fold/virulence"/>
</dbReference>
<evidence type="ECO:0000256" key="2">
    <source>
        <dbReference type="ARBA" id="ARBA00005184"/>
    </source>
</evidence>
<protein>
    <recommendedName>
        <fullName evidence="8">Pectinesterase</fullName>
        <ecNumber evidence="8">3.1.1.11</ecNumber>
    </recommendedName>
</protein>
<proteinExistence type="inferred from homology"/>
<evidence type="ECO:0000256" key="7">
    <source>
        <dbReference type="ARBA" id="ARBA00023085"/>
    </source>
</evidence>
<dbReference type="InterPro" id="IPR000070">
    <property type="entry name" value="Pectinesterase_cat"/>
</dbReference>
<reference evidence="10 11" key="1">
    <citation type="submission" date="2018-02" db="EMBL/GenBank/DDBJ databases">
        <title>Draft genome of wild Prunus yedoensis var. nudiflora.</title>
        <authorList>
            <person name="Baek S."/>
            <person name="Kim J.-H."/>
            <person name="Choi K."/>
            <person name="Kim G.-B."/>
            <person name="Cho A."/>
            <person name="Jang H."/>
            <person name="Shin C.-H."/>
            <person name="Yu H.-J."/>
            <person name="Mun J.-H."/>
        </authorList>
    </citation>
    <scope>NUCLEOTIDE SEQUENCE [LARGE SCALE GENOMIC DNA]</scope>
    <source>
        <strain evidence="11">cv. Jeju island</strain>
        <tissue evidence="10">Leaf</tissue>
    </source>
</reference>
<keyword evidence="6 8" id="KW-0378">Hydrolase</keyword>
<dbReference type="CDD" id="cd15798">
    <property type="entry name" value="PMEI-like_3"/>
    <property type="match status" value="1"/>
</dbReference>
<evidence type="ECO:0000256" key="4">
    <source>
        <dbReference type="ARBA" id="ARBA00007786"/>
    </source>
</evidence>
<keyword evidence="8" id="KW-0964">Secreted</keyword>
<evidence type="ECO:0000259" key="9">
    <source>
        <dbReference type="SMART" id="SM00856"/>
    </source>
</evidence>
<dbReference type="SUPFAM" id="SSF101148">
    <property type="entry name" value="Plant invertase/pectin methylesterase inhibitor"/>
    <property type="match status" value="1"/>
</dbReference>
<keyword evidence="11" id="KW-1185">Reference proteome</keyword>
<feature type="chain" id="PRO_5016192391" description="Pectinesterase" evidence="8">
    <location>
        <begin position="22"/>
        <end position="286"/>
    </location>
</feature>
<dbReference type="EC" id="3.1.1.11" evidence="8"/>
<dbReference type="Pfam" id="PF01095">
    <property type="entry name" value="Pectinesterase"/>
    <property type="match status" value="1"/>
</dbReference>
<dbReference type="Proteomes" id="UP000250321">
    <property type="component" value="Unassembled WGS sequence"/>
</dbReference>
<evidence type="ECO:0000313" key="10">
    <source>
        <dbReference type="EMBL" id="PQM33799.1"/>
    </source>
</evidence>
<gene>
    <name evidence="10" type="ORF">Pyn_08557</name>
</gene>
<accession>A0A314UFW6</accession>
<feature type="domain" description="Pectinesterase inhibitor" evidence="9">
    <location>
        <begin position="22"/>
        <end position="169"/>
    </location>
</feature>
<comment type="pathway">
    <text evidence="2 8">Glycan metabolism; pectin degradation; 2-dehydro-3-deoxy-D-gluconate from pectin: step 1/5.</text>
</comment>
<dbReference type="SMART" id="SM00856">
    <property type="entry name" value="PMEI"/>
    <property type="match status" value="1"/>
</dbReference>
<comment type="catalytic activity">
    <reaction evidence="8">
        <text>[(1-&gt;4)-alpha-D-galacturonosyl methyl ester](n) + n H2O = [(1-&gt;4)-alpha-D-galacturonosyl](n) + n methanol + n H(+)</text>
        <dbReference type="Rhea" id="RHEA:22380"/>
        <dbReference type="Rhea" id="RHEA-COMP:14570"/>
        <dbReference type="Rhea" id="RHEA-COMP:14573"/>
        <dbReference type="ChEBI" id="CHEBI:15377"/>
        <dbReference type="ChEBI" id="CHEBI:15378"/>
        <dbReference type="ChEBI" id="CHEBI:17790"/>
        <dbReference type="ChEBI" id="CHEBI:140522"/>
        <dbReference type="ChEBI" id="CHEBI:140523"/>
        <dbReference type="EC" id="3.1.1.11"/>
    </reaction>
</comment>
<dbReference type="PROSITE" id="PS00800">
    <property type="entry name" value="PECTINESTERASE_1"/>
    <property type="match status" value="1"/>
</dbReference>
<comment type="function">
    <text evidence="8">Acts in the modification of cell walls via demethylesterification of cell wall pectin.</text>
</comment>
<evidence type="ECO:0000256" key="1">
    <source>
        <dbReference type="ARBA" id="ARBA00004191"/>
    </source>
</evidence>
<dbReference type="OrthoDB" id="2019149at2759"/>
<keyword evidence="8" id="KW-0961">Cell wall biogenesis/degradation</keyword>
<comment type="subcellular location">
    <subcellularLocation>
        <location evidence="1 8">Secreted</location>
        <location evidence="1 8">Cell wall</location>
    </subcellularLocation>
</comment>
<dbReference type="GO" id="GO:0004857">
    <property type="term" value="F:enzyme inhibitor activity"/>
    <property type="evidence" value="ECO:0007669"/>
    <property type="project" value="InterPro"/>
</dbReference>
<dbReference type="Gene3D" id="2.160.20.10">
    <property type="entry name" value="Single-stranded right-handed beta-helix, Pectin lyase-like"/>
    <property type="match status" value="1"/>
</dbReference>
<dbReference type="GO" id="GO:0042545">
    <property type="term" value="P:cell wall modification"/>
    <property type="evidence" value="ECO:0007669"/>
    <property type="project" value="UniProtKB-UniRule"/>
</dbReference>
<keyword evidence="7 8" id="KW-0063">Aspartyl esterase</keyword>
<dbReference type="InterPro" id="IPR035513">
    <property type="entry name" value="Invertase/methylesterase_inhib"/>
</dbReference>
<feature type="signal peptide" evidence="8">
    <location>
        <begin position="1"/>
        <end position="21"/>
    </location>
</feature>
<evidence type="ECO:0000256" key="6">
    <source>
        <dbReference type="ARBA" id="ARBA00022801"/>
    </source>
</evidence>
<dbReference type="InterPro" id="IPR012334">
    <property type="entry name" value="Pectin_lyas_fold"/>
</dbReference>
<organism evidence="10 11">
    <name type="scientific">Prunus yedoensis var. nudiflora</name>
    <dbReference type="NCBI Taxonomy" id="2094558"/>
    <lineage>
        <taxon>Eukaryota</taxon>
        <taxon>Viridiplantae</taxon>
        <taxon>Streptophyta</taxon>
        <taxon>Embryophyta</taxon>
        <taxon>Tracheophyta</taxon>
        <taxon>Spermatophyta</taxon>
        <taxon>Magnoliopsida</taxon>
        <taxon>eudicotyledons</taxon>
        <taxon>Gunneridae</taxon>
        <taxon>Pentapetalae</taxon>
        <taxon>rosids</taxon>
        <taxon>fabids</taxon>
        <taxon>Rosales</taxon>
        <taxon>Rosaceae</taxon>
        <taxon>Amygdaloideae</taxon>
        <taxon>Amygdaleae</taxon>
        <taxon>Prunus</taxon>
    </lineage>
</organism>
<comment type="caution">
    <text evidence="10">The sequence shown here is derived from an EMBL/GenBank/DDBJ whole genome shotgun (WGS) entry which is preliminary data.</text>
</comment>
<sequence length="286" mass="31314">MPIRFHSTLFLVLYLSPIIFGYSPNDVKTWCSQTPHPKLCEDFLSHNPTTTPIKEKSQFFKISTQLALDRAIHAQTNLYSLGSKCQNAHEKTAWADCLELFDFTIQKLNKTVNPITKCTQYDSQTWLSTALTNLETCREGFADLGVSNNYILPSVSNNVSNLISNTLAINKAPYTSQPNHKSGFPTWVKPGDRKLLQSSSPTADVVVAKDGSGNYKTISEAVSAASKRKGSARYVIYVKAGTYKENVQIKSKNIMLRGDGIGKTIITGSKSVGGGSTTFNSATVGK</sequence>
<dbReference type="PANTHER" id="PTHR31707">
    <property type="entry name" value="PECTINESTERASE"/>
    <property type="match status" value="1"/>
</dbReference>
<evidence type="ECO:0000256" key="5">
    <source>
        <dbReference type="ARBA" id="ARBA00022512"/>
    </source>
</evidence>
<comment type="similarity">
    <text evidence="4">In the C-terminal section; belongs to the pectinesterase family.</text>
</comment>
<dbReference type="InterPro" id="IPR006501">
    <property type="entry name" value="Pectinesterase_inhib_dom"/>
</dbReference>
<dbReference type="AlphaFoldDB" id="A0A314UFW6"/>
<dbReference type="UniPathway" id="UPA00545">
    <property type="reaction ID" value="UER00823"/>
</dbReference>
<keyword evidence="5 8" id="KW-0134">Cell wall</keyword>
<dbReference type="GO" id="GO:0045490">
    <property type="term" value="P:pectin catabolic process"/>
    <property type="evidence" value="ECO:0007669"/>
    <property type="project" value="UniProtKB-UniRule"/>
</dbReference>
<evidence type="ECO:0000256" key="3">
    <source>
        <dbReference type="ARBA" id="ARBA00006027"/>
    </source>
</evidence>
<evidence type="ECO:0000313" key="11">
    <source>
        <dbReference type="Proteomes" id="UP000250321"/>
    </source>
</evidence>
<dbReference type="SUPFAM" id="SSF51126">
    <property type="entry name" value="Pectin lyase-like"/>
    <property type="match status" value="1"/>
</dbReference>
<comment type="similarity">
    <text evidence="3">In the N-terminal section; belongs to the PMEI family.</text>
</comment>
<dbReference type="EMBL" id="PJQY01003872">
    <property type="protein sequence ID" value="PQM33799.1"/>
    <property type="molecule type" value="Genomic_DNA"/>
</dbReference>
<keyword evidence="8" id="KW-0732">Signal</keyword>
<evidence type="ECO:0000256" key="8">
    <source>
        <dbReference type="RuleBase" id="RU000589"/>
    </source>
</evidence>
<name>A0A314UFW6_PRUYE</name>